<protein>
    <recommendedName>
        <fullName evidence="5">DUF945 domain-containing protein</fullName>
    </recommendedName>
</protein>
<feature type="region of interest" description="Disordered" evidence="1">
    <location>
        <begin position="458"/>
        <end position="490"/>
    </location>
</feature>
<dbReference type="RefSeq" id="WP_074069037.1">
    <property type="nucleotide sequence ID" value="NZ_CP017101.1"/>
</dbReference>
<evidence type="ECO:0008006" key="5">
    <source>
        <dbReference type="Google" id="ProtNLM"/>
    </source>
</evidence>
<keyword evidence="2" id="KW-0732">Signal</keyword>
<dbReference type="Proteomes" id="UP000184749">
    <property type="component" value="Chromosome"/>
</dbReference>
<feature type="compositionally biased region" description="Polar residues" evidence="1">
    <location>
        <begin position="472"/>
        <end position="482"/>
    </location>
</feature>
<dbReference type="OrthoDB" id="8301995at2"/>
<organism evidence="3 4">
    <name type="scientific">Rhizobium gallicum</name>
    <dbReference type="NCBI Taxonomy" id="56730"/>
    <lineage>
        <taxon>Bacteria</taxon>
        <taxon>Pseudomonadati</taxon>
        <taxon>Pseudomonadota</taxon>
        <taxon>Alphaproteobacteria</taxon>
        <taxon>Hyphomicrobiales</taxon>
        <taxon>Rhizobiaceae</taxon>
        <taxon>Rhizobium/Agrobacterium group</taxon>
        <taxon>Rhizobium</taxon>
    </lineage>
</organism>
<evidence type="ECO:0000256" key="1">
    <source>
        <dbReference type="SAM" id="MobiDB-lite"/>
    </source>
</evidence>
<evidence type="ECO:0000313" key="3">
    <source>
        <dbReference type="EMBL" id="APO68372.1"/>
    </source>
</evidence>
<evidence type="ECO:0000313" key="4">
    <source>
        <dbReference type="Proteomes" id="UP000184749"/>
    </source>
</evidence>
<evidence type="ECO:0000256" key="2">
    <source>
        <dbReference type="SAM" id="SignalP"/>
    </source>
</evidence>
<feature type="chain" id="PRO_5012995891" description="DUF945 domain-containing protein" evidence="2">
    <location>
        <begin position="23"/>
        <end position="490"/>
    </location>
</feature>
<dbReference type="AlphaFoldDB" id="A0A1L5NKI4"/>
<reference evidence="3 4" key="1">
    <citation type="submission" date="2016-09" db="EMBL/GenBank/DDBJ databases">
        <title>The complete genome sequences of Rhizobium gallicum, symbiovars gallicum and phaseoli, symbionts associated to common bean (Phaseolus vulgaris).</title>
        <authorList>
            <person name="Bustos P."/>
            <person name="Santamaria R.I."/>
            <person name="Perez-Carrascal O.M."/>
            <person name="Juarez S."/>
            <person name="Lozano L."/>
            <person name="Martinez-Flores I."/>
            <person name="Martinez-Romero E."/>
            <person name="Cevallos M."/>
            <person name="Romero D."/>
            <person name="Davila G."/>
            <person name="Gonzalez V."/>
        </authorList>
    </citation>
    <scope>NUCLEOTIDE SEQUENCE [LARGE SCALE GENOMIC DNA]</scope>
    <source>
        <strain evidence="3 4">IE4872</strain>
    </source>
</reference>
<name>A0A1L5NKI4_9HYPH</name>
<feature type="signal peptide" evidence="2">
    <location>
        <begin position="1"/>
        <end position="22"/>
    </location>
</feature>
<accession>A0A1L5NKI4</accession>
<sequence length="490" mass="52568">MRYRLMTATSAVVLGLMTAGHAAEIDRDGANAIRDHLNSLLPEDIAKSGVVAVNPAGARYEIIYDLAKLLSKVNPADLAINGLKPISMFATPQDNGLWNVEGDNSLNVSGHFKGPDQKRTDFTYSIASMVYTSVFDPAISYFRTGDFSAKDIKVTTATDTEQVNASFGGMNYKLTSADGASADRTDFAANGTLTAFAEQVSGKEMPPLQITADTIDFDAKVNSLPAKQLRDIVVFAVDHAEEKQMSKESEEKLKGMLRDAFPLISSLEETITLNNLAVTSAAGGGGAKSFGYRLAVNGPSNATQLGVALNAADVTFDSPMVPAAYSAFLPQAVDVQFAIPDMDFAAFGDEFMKLDLTKPPEGGEEDAGKKAVERLFRDGRFVIDFSKVSAKSGVYDIDISAKVESRIDAGKDDYALQASILARDYDKTIAAVQELAKTNPELNQASFGMLMVKGFAKTDPDGRQRWDVTVSPDGTVTVNGQQLKGPDKQE</sequence>
<gene>
    <name evidence="3" type="ORF">IE4872_CH02767</name>
</gene>
<proteinExistence type="predicted"/>
<dbReference type="EMBL" id="CP017101">
    <property type="protein sequence ID" value="APO68372.1"/>
    <property type="molecule type" value="Genomic_DNA"/>
</dbReference>